<sequence>MGKATFPDDHARLVADLSEQGADRLHPADAALLLAVQAAVHELGVPMPEVVGRMLLTAAKIAVITRGRHFTAEACTAMGEAVASGALRHLERRPPSTLH</sequence>
<protein>
    <recommendedName>
        <fullName evidence="3">ANTAR domain-containing protein</fullName>
    </recommendedName>
</protein>
<dbReference type="EMBL" id="QWGP01000001">
    <property type="protein sequence ID" value="RHZ98841.1"/>
    <property type="molecule type" value="Genomic_DNA"/>
</dbReference>
<comment type="caution">
    <text evidence="1">The sequence shown here is derived from an EMBL/GenBank/DDBJ whole genome shotgun (WGS) entry which is preliminary data.</text>
</comment>
<proteinExistence type="predicted"/>
<accession>A0AAX1USV6</accession>
<evidence type="ECO:0000313" key="1">
    <source>
        <dbReference type="EMBL" id="RHZ98841.1"/>
    </source>
</evidence>
<reference evidence="1 2" key="1">
    <citation type="submission" date="2018-08" db="EMBL/GenBank/DDBJ databases">
        <title>Draft genome sequence of Rhodobacter sphaeroides FY.</title>
        <authorList>
            <person name="Rayyan A."/>
            <person name="Meyer T.E."/>
            <person name="Kyndt J.A."/>
        </authorList>
    </citation>
    <scope>NUCLEOTIDE SEQUENCE [LARGE SCALE GENOMIC DNA]</scope>
    <source>
        <strain evidence="1 2">FY</strain>
    </source>
</reference>
<dbReference type="RefSeq" id="WP_118999132.1">
    <property type="nucleotide sequence ID" value="NZ_QWGP01000001.1"/>
</dbReference>
<dbReference type="AlphaFoldDB" id="A0AAX1USV6"/>
<dbReference type="Proteomes" id="UP000266305">
    <property type="component" value="Unassembled WGS sequence"/>
</dbReference>
<evidence type="ECO:0000313" key="2">
    <source>
        <dbReference type="Proteomes" id="UP000266305"/>
    </source>
</evidence>
<organism evidence="1 2">
    <name type="scientific">Cereibacter sphaeroides</name>
    <name type="common">Rhodobacter sphaeroides</name>
    <dbReference type="NCBI Taxonomy" id="1063"/>
    <lineage>
        <taxon>Bacteria</taxon>
        <taxon>Pseudomonadati</taxon>
        <taxon>Pseudomonadota</taxon>
        <taxon>Alphaproteobacteria</taxon>
        <taxon>Rhodobacterales</taxon>
        <taxon>Paracoccaceae</taxon>
        <taxon>Cereibacter</taxon>
    </lineage>
</organism>
<evidence type="ECO:0008006" key="3">
    <source>
        <dbReference type="Google" id="ProtNLM"/>
    </source>
</evidence>
<name>A0AAX1USV6_CERSP</name>
<gene>
    <name evidence="1" type="ORF">D1114_01780</name>
</gene>